<dbReference type="PANTHER" id="PTHR43133">
    <property type="entry name" value="RNA POLYMERASE ECF-TYPE SIGMA FACTO"/>
    <property type="match status" value="1"/>
</dbReference>
<evidence type="ECO:0000256" key="5">
    <source>
        <dbReference type="SAM" id="MobiDB-lite"/>
    </source>
</evidence>
<feature type="domain" description="RNA polymerase sigma-70 region 2" evidence="6">
    <location>
        <begin position="24"/>
        <end position="91"/>
    </location>
</feature>
<comment type="caution">
    <text evidence="8">The sequence shown here is derived from an EMBL/GenBank/DDBJ whole genome shotgun (WGS) entry which is preliminary data.</text>
</comment>
<dbReference type="InterPro" id="IPR013325">
    <property type="entry name" value="RNA_pol_sigma_r2"/>
</dbReference>
<organism evidence="8 9">
    <name type="scientific">Dactylosporangium darangshiense</name>
    <dbReference type="NCBI Taxonomy" id="579108"/>
    <lineage>
        <taxon>Bacteria</taxon>
        <taxon>Bacillati</taxon>
        <taxon>Actinomycetota</taxon>
        <taxon>Actinomycetes</taxon>
        <taxon>Micromonosporales</taxon>
        <taxon>Micromonosporaceae</taxon>
        <taxon>Dactylosporangium</taxon>
    </lineage>
</organism>
<gene>
    <name evidence="8" type="ORF">GCM10022255_115010</name>
</gene>
<name>A0ABP8DVX0_9ACTN</name>
<dbReference type="InterPro" id="IPR013249">
    <property type="entry name" value="RNA_pol_sigma70_r4_t2"/>
</dbReference>
<evidence type="ECO:0000259" key="6">
    <source>
        <dbReference type="Pfam" id="PF04542"/>
    </source>
</evidence>
<comment type="similarity">
    <text evidence="1">Belongs to the sigma-70 factor family. ECF subfamily.</text>
</comment>
<dbReference type="SUPFAM" id="SSF88659">
    <property type="entry name" value="Sigma3 and sigma4 domains of RNA polymerase sigma factors"/>
    <property type="match status" value="1"/>
</dbReference>
<evidence type="ECO:0000256" key="3">
    <source>
        <dbReference type="ARBA" id="ARBA00023082"/>
    </source>
</evidence>
<dbReference type="InterPro" id="IPR014284">
    <property type="entry name" value="RNA_pol_sigma-70_dom"/>
</dbReference>
<dbReference type="EMBL" id="BAABAT010000099">
    <property type="protein sequence ID" value="GAA4264138.1"/>
    <property type="molecule type" value="Genomic_DNA"/>
</dbReference>
<protein>
    <submittedName>
        <fullName evidence="8">RNA polymerase sigma factor</fullName>
    </submittedName>
</protein>
<evidence type="ECO:0000256" key="2">
    <source>
        <dbReference type="ARBA" id="ARBA00023015"/>
    </source>
</evidence>
<feature type="domain" description="RNA polymerase sigma factor 70 region 4 type 2" evidence="7">
    <location>
        <begin position="122"/>
        <end position="173"/>
    </location>
</feature>
<dbReference type="PANTHER" id="PTHR43133:SF66">
    <property type="entry name" value="ECF RNA POLYMERASE SIGMA FACTOR SIGK"/>
    <property type="match status" value="1"/>
</dbReference>
<dbReference type="Pfam" id="PF04542">
    <property type="entry name" value="Sigma70_r2"/>
    <property type="match status" value="1"/>
</dbReference>
<dbReference type="NCBIfam" id="TIGR02937">
    <property type="entry name" value="sigma70-ECF"/>
    <property type="match status" value="1"/>
</dbReference>
<reference evidence="9" key="1">
    <citation type="journal article" date="2019" name="Int. J. Syst. Evol. Microbiol.">
        <title>The Global Catalogue of Microorganisms (GCM) 10K type strain sequencing project: providing services to taxonomists for standard genome sequencing and annotation.</title>
        <authorList>
            <consortium name="The Broad Institute Genomics Platform"/>
            <consortium name="The Broad Institute Genome Sequencing Center for Infectious Disease"/>
            <person name="Wu L."/>
            <person name="Ma J."/>
        </authorList>
    </citation>
    <scope>NUCLEOTIDE SEQUENCE [LARGE SCALE GENOMIC DNA]</scope>
    <source>
        <strain evidence="9">JCM 17441</strain>
    </source>
</reference>
<dbReference type="Gene3D" id="1.10.1740.10">
    <property type="match status" value="1"/>
</dbReference>
<dbReference type="InterPro" id="IPR013324">
    <property type="entry name" value="RNA_pol_sigma_r3/r4-like"/>
</dbReference>
<dbReference type="InterPro" id="IPR039425">
    <property type="entry name" value="RNA_pol_sigma-70-like"/>
</dbReference>
<dbReference type="SUPFAM" id="SSF88946">
    <property type="entry name" value="Sigma2 domain of RNA polymerase sigma factors"/>
    <property type="match status" value="1"/>
</dbReference>
<evidence type="ECO:0000256" key="4">
    <source>
        <dbReference type="ARBA" id="ARBA00023163"/>
    </source>
</evidence>
<dbReference type="Pfam" id="PF08281">
    <property type="entry name" value="Sigma70_r4_2"/>
    <property type="match status" value="1"/>
</dbReference>
<evidence type="ECO:0000256" key="1">
    <source>
        <dbReference type="ARBA" id="ARBA00010641"/>
    </source>
</evidence>
<evidence type="ECO:0000313" key="8">
    <source>
        <dbReference type="EMBL" id="GAA4264138.1"/>
    </source>
</evidence>
<keyword evidence="9" id="KW-1185">Reference proteome</keyword>
<keyword evidence="3" id="KW-0731">Sigma factor</keyword>
<proteinExistence type="inferred from homology"/>
<dbReference type="InterPro" id="IPR007627">
    <property type="entry name" value="RNA_pol_sigma70_r2"/>
</dbReference>
<evidence type="ECO:0000259" key="7">
    <source>
        <dbReference type="Pfam" id="PF08281"/>
    </source>
</evidence>
<keyword evidence="2" id="KW-0805">Transcription regulation</keyword>
<dbReference type="InterPro" id="IPR036388">
    <property type="entry name" value="WH-like_DNA-bd_sf"/>
</dbReference>
<dbReference type="Gene3D" id="1.10.10.10">
    <property type="entry name" value="Winged helix-like DNA-binding domain superfamily/Winged helix DNA-binding domain"/>
    <property type="match status" value="1"/>
</dbReference>
<evidence type="ECO:0000313" key="9">
    <source>
        <dbReference type="Proteomes" id="UP001500620"/>
    </source>
</evidence>
<accession>A0ABP8DVX0</accession>
<dbReference type="RefSeq" id="WP_380132385.1">
    <property type="nucleotide sequence ID" value="NZ_JBHTFY010000001.1"/>
</dbReference>
<feature type="region of interest" description="Disordered" evidence="5">
    <location>
        <begin position="173"/>
        <end position="196"/>
    </location>
</feature>
<sequence>MDEQELAEALAVARRGHGVGFAVLWRSLQPALLRYLRVVVGEAAEDVASETWLQAARDIRGFTGDVPAFRVWLFRIARHRGIDEQRRAARRLETPTGLTGTDDGITERDTALDVLDRSATDWALRLIASLPPSQAEAVLLRVVAGLSVAQAATVLGKRPGTVRVAAMRGLRRLANHPQVQRRQVGRPRAGGGPRSA</sequence>
<dbReference type="Proteomes" id="UP001500620">
    <property type="component" value="Unassembled WGS sequence"/>
</dbReference>
<keyword evidence="4" id="KW-0804">Transcription</keyword>